<name>A0ABW0W7E5_9BACL</name>
<dbReference type="InterPro" id="IPR045679">
    <property type="entry name" value="DUF6199"/>
</dbReference>
<keyword evidence="4" id="KW-1185">Reference proteome</keyword>
<keyword evidence="1" id="KW-0472">Membrane</keyword>
<protein>
    <submittedName>
        <fullName evidence="3">DUF6199 family natural product biosynthesis protein</fullName>
    </submittedName>
</protein>
<gene>
    <name evidence="3" type="ORF">ACFPYJ_24860</name>
</gene>
<evidence type="ECO:0000313" key="3">
    <source>
        <dbReference type="EMBL" id="MFC5652285.1"/>
    </source>
</evidence>
<comment type="caution">
    <text evidence="3">The sequence shown here is derived from an EMBL/GenBank/DDBJ whole genome shotgun (WGS) entry which is preliminary data.</text>
</comment>
<feature type="domain" description="DUF6199" evidence="2">
    <location>
        <begin position="2"/>
        <end position="48"/>
    </location>
</feature>
<accession>A0ABW0W7E5</accession>
<dbReference type="Proteomes" id="UP001596047">
    <property type="component" value="Unassembled WGS sequence"/>
</dbReference>
<dbReference type="EMBL" id="JBHSOW010000095">
    <property type="protein sequence ID" value="MFC5652285.1"/>
    <property type="molecule type" value="Genomic_DNA"/>
</dbReference>
<evidence type="ECO:0000256" key="1">
    <source>
        <dbReference type="SAM" id="Phobius"/>
    </source>
</evidence>
<proteinExistence type="predicted"/>
<sequence>MFATIKPKTFWSITQGWKATREPSTAYFVFSRIGTAICAIIGLVLLLQPYLHK</sequence>
<reference evidence="4" key="1">
    <citation type="journal article" date="2019" name="Int. J. Syst. Evol. Microbiol.">
        <title>The Global Catalogue of Microorganisms (GCM) 10K type strain sequencing project: providing services to taxonomists for standard genome sequencing and annotation.</title>
        <authorList>
            <consortium name="The Broad Institute Genomics Platform"/>
            <consortium name="The Broad Institute Genome Sequencing Center for Infectious Disease"/>
            <person name="Wu L."/>
            <person name="Ma J."/>
        </authorList>
    </citation>
    <scope>NUCLEOTIDE SEQUENCE [LARGE SCALE GENOMIC DNA]</scope>
    <source>
        <strain evidence="4">CGMCC 1.3240</strain>
    </source>
</reference>
<keyword evidence="1" id="KW-1133">Transmembrane helix</keyword>
<evidence type="ECO:0000313" key="4">
    <source>
        <dbReference type="Proteomes" id="UP001596047"/>
    </source>
</evidence>
<dbReference type="Pfam" id="PF19701">
    <property type="entry name" value="DUF6199"/>
    <property type="match status" value="1"/>
</dbReference>
<evidence type="ECO:0000259" key="2">
    <source>
        <dbReference type="Pfam" id="PF19701"/>
    </source>
</evidence>
<organism evidence="3 4">
    <name type="scientific">Paenibacillus solisilvae</name>
    <dbReference type="NCBI Taxonomy" id="2486751"/>
    <lineage>
        <taxon>Bacteria</taxon>
        <taxon>Bacillati</taxon>
        <taxon>Bacillota</taxon>
        <taxon>Bacilli</taxon>
        <taxon>Bacillales</taxon>
        <taxon>Paenibacillaceae</taxon>
        <taxon>Paenibacillus</taxon>
    </lineage>
</organism>
<keyword evidence="1" id="KW-0812">Transmembrane</keyword>
<dbReference type="RefSeq" id="WP_379190923.1">
    <property type="nucleotide sequence ID" value="NZ_JBHSOW010000095.1"/>
</dbReference>
<feature type="transmembrane region" description="Helical" evidence="1">
    <location>
        <begin position="26"/>
        <end position="47"/>
    </location>
</feature>